<dbReference type="PANTHER" id="PTHR43124:SF10">
    <property type="entry name" value="PURINE EFFLUX PUMP PBUE"/>
    <property type="match status" value="1"/>
</dbReference>
<dbReference type="GO" id="GO:0022857">
    <property type="term" value="F:transmembrane transporter activity"/>
    <property type="evidence" value="ECO:0007669"/>
    <property type="project" value="InterPro"/>
</dbReference>
<keyword evidence="2" id="KW-1003">Cell membrane</keyword>
<evidence type="ECO:0000256" key="5">
    <source>
        <dbReference type="ARBA" id="ARBA00023136"/>
    </source>
</evidence>
<evidence type="ECO:0000256" key="1">
    <source>
        <dbReference type="ARBA" id="ARBA00004651"/>
    </source>
</evidence>
<evidence type="ECO:0000256" key="3">
    <source>
        <dbReference type="ARBA" id="ARBA00022692"/>
    </source>
</evidence>
<evidence type="ECO:0000256" key="2">
    <source>
        <dbReference type="ARBA" id="ARBA00022475"/>
    </source>
</evidence>
<evidence type="ECO:0000313" key="8">
    <source>
        <dbReference type="Proteomes" id="UP000199297"/>
    </source>
</evidence>
<keyword evidence="8" id="KW-1185">Reference proteome</keyword>
<dbReference type="Pfam" id="PF07690">
    <property type="entry name" value="MFS_1"/>
    <property type="match status" value="1"/>
</dbReference>
<feature type="transmembrane region" description="Helical" evidence="6">
    <location>
        <begin position="253"/>
        <end position="274"/>
    </location>
</feature>
<dbReference type="InterPro" id="IPR050189">
    <property type="entry name" value="MFS_Efflux_Transporters"/>
</dbReference>
<dbReference type="AlphaFoldDB" id="A0A1H7GF63"/>
<feature type="transmembrane region" description="Helical" evidence="6">
    <location>
        <begin position="215"/>
        <end position="233"/>
    </location>
</feature>
<reference evidence="8" key="1">
    <citation type="submission" date="2016-10" db="EMBL/GenBank/DDBJ databases">
        <authorList>
            <person name="Varghese N."/>
            <person name="Submissions S."/>
        </authorList>
    </citation>
    <scope>NUCLEOTIDE SEQUENCE [LARGE SCALE GENOMIC DNA]</scope>
    <source>
        <strain evidence="8">CGMCC 1.9127</strain>
    </source>
</reference>
<feature type="transmembrane region" description="Helical" evidence="6">
    <location>
        <begin position="172"/>
        <end position="194"/>
    </location>
</feature>
<gene>
    <name evidence="7" type="ORF">SAMN05216262_101123</name>
</gene>
<keyword evidence="3 6" id="KW-0812">Transmembrane</keyword>
<organism evidence="7 8">
    <name type="scientific">Colwellia chukchiensis</name>
    <dbReference type="NCBI Taxonomy" id="641665"/>
    <lineage>
        <taxon>Bacteria</taxon>
        <taxon>Pseudomonadati</taxon>
        <taxon>Pseudomonadota</taxon>
        <taxon>Gammaproteobacteria</taxon>
        <taxon>Alteromonadales</taxon>
        <taxon>Colwelliaceae</taxon>
        <taxon>Colwellia</taxon>
    </lineage>
</organism>
<dbReference type="STRING" id="641665.GCA_002104455_00580"/>
<dbReference type="EMBL" id="FOBI01000001">
    <property type="protein sequence ID" value="SEK34455.1"/>
    <property type="molecule type" value="Genomic_DNA"/>
</dbReference>
<feature type="transmembrane region" description="Helical" evidence="6">
    <location>
        <begin position="113"/>
        <end position="134"/>
    </location>
</feature>
<sequence length="417" mass="45332">MEEISHQKQNSNKYKKLKDPLAMLLGVTIFLSINNLIYNVLFIVLGSAAELKGYSVQQIGLLGSVYLAGQVVANFSSVLWVRRLNWKHVIGYATAISVISLCLAAFANYLMFLILLAITGLASGAALACVMCCISGMKNPARAYSLGLILQMLIAGAVTYVLQVYITPDFGYSGLLYSIAGVFALTLLFVKTIPSTDTRGQQASAELNTSTKKQAPVSLGAIFALFGIAFYFMSQTGIWGFLERIGDSKNMDGEFIGITLGVVLILCSLGAAIAMKVGNRLGIISPMFIGILLTTLSLFLWYVSDDKWVYSFAALIFASVWNFCLPYQLLAVTQTDTDGRYAAMIPAFQSVGGALGPVMVGVLVFNNNYNYVYLMAFATTVISFIIFWLVVRHHKASAKKVSELAKVKKSELLSTNV</sequence>
<feature type="transmembrane region" description="Helical" evidence="6">
    <location>
        <begin position="21"/>
        <end position="47"/>
    </location>
</feature>
<dbReference type="Gene3D" id="1.20.1250.20">
    <property type="entry name" value="MFS general substrate transporter like domains"/>
    <property type="match status" value="2"/>
</dbReference>
<proteinExistence type="predicted"/>
<keyword evidence="5 6" id="KW-0472">Membrane</keyword>
<feature type="transmembrane region" description="Helical" evidence="6">
    <location>
        <begin position="308"/>
        <end position="329"/>
    </location>
</feature>
<evidence type="ECO:0000313" key="7">
    <source>
        <dbReference type="EMBL" id="SEK34455.1"/>
    </source>
</evidence>
<name>A0A1H7GF63_9GAMM</name>
<feature type="transmembrane region" description="Helical" evidence="6">
    <location>
        <begin position="281"/>
        <end position="302"/>
    </location>
</feature>
<keyword evidence="4 6" id="KW-1133">Transmembrane helix</keyword>
<dbReference type="Proteomes" id="UP000199297">
    <property type="component" value="Unassembled WGS sequence"/>
</dbReference>
<feature type="transmembrane region" description="Helical" evidence="6">
    <location>
        <begin position="89"/>
        <end position="107"/>
    </location>
</feature>
<protein>
    <submittedName>
        <fullName evidence="7">Predicted arabinose efflux permease, MFS family</fullName>
    </submittedName>
</protein>
<dbReference type="GO" id="GO:0005886">
    <property type="term" value="C:plasma membrane"/>
    <property type="evidence" value="ECO:0007669"/>
    <property type="project" value="UniProtKB-SubCell"/>
</dbReference>
<dbReference type="OrthoDB" id="6829925at2"/>
<comment type="subcellular location">
    <subcellularLocation>
        <location evidence="1">Cell membrane</location>
        <topology evidence="1">Multi-pass membrane protein</topology>
    </subcellularLocation>
</comment>
<dbReference type="RefSeq" id="WP_085283027.1">
    <property type="nucleotide sequence ID" value="NZ_FOBI01000001.1"/>
</dbReference>
<dbReference type="SUPFAM" id="SSF103473">
    <property type="entry name" value="MFS general substrate transporter"/>
    <property type="match status" value="1"/>
</dbReference>
<dbReference type="PANTHER" id="PTHR43124">
    <property type="entry name" value="PURINE EFFLUX PUMP PBUE"/>
    <property type="match status" value="1"/>
</dbReference>
<dbReference type="InterPro" id="IPR011701">
    <property type="entry name" value="MFS"/>
</dbReference>
<feature type="transmembrane region" description="Helical" evidence="6">
    <location>
        <begin position="341"/>
        <end position="365"/>
    </location>
</feature>
<evidence type="ECO:0000256" key="6">
    <source>
        <dbReference type="SAM" id="Phobius"/>
    </source>
</evidence>
<feature type="transmembrane region" description="Helical" evidence="6">
    <location>
        <begin position="59"/>
        <end position="82"/>
    </location>
</feature>
<accession>A0A1H7GF63</accession>
<evidence type="ECO:0000256" key="4">
    <source>
        <dbReference type="ARBA" id="ARBA00022989"/>
    </source>
</evidence>
<feature type="transmembrane region" description="Helical" evidence="6">
    <location>
        <begin position="146"/>
        <end position="166"/>
    </location>
</feature>
<feature type="transmembrane region" description="Helical" evidence="6">
    <location>
        <begin position="371"/>
        <end position="391"/>
    </location>
</feature>
<dbReference type="InterPro" id="IPR036259">
    <property type="entry name" value="MFS_trans_sf"/>
</dbReference>